<dbReference type="AlphaFoldDB" id="A0A6J4K8N3"/>
<accession>A0A6J4K8N3</accession>
<evidence type="ECO:0000313" key="1">
    <source>
        <dbReference type="EMBL" id="CAA9297653.1"/>
    </source>
</evidence>
<name>A0A6J4K8N3_9CHLR</name>
<dbReference type="InterPro" id="IPR011856">
    <property type="entry name" value="tRNA_endonuc-like_dom_sf"/>
</dbReference>
<sequence>HEHPDLHNYFGESPLEIRVEQGYEIWCPSLLYLRAKEREGETTSLLVEGADGGERGSSVSGGIYLVQGDGGLVEMKEQEYASEDLLQKLLADYPNLLAGDQIDATEPRRWLLVSREMSLASEEDGSGRWSVDHLFLDQDAIPTIVEVKRSTDTCIRREVVGQMLDYAANAVVYWPVDRLRAQFEAAREEHEQALIELLEDTEASLEEFWQRVKTNLQAGKVRLIFVSDEIPTELRRIVEFLNQQMDPAEVLAVEIKQYVSPDSNLKTLVPRIIGQTVKKPGGIGTRGPWDEKSFFEELEVQAPEAVKPAREIFGWAESKASRIVWGKGKQYGTFSPTLGHKGTEYKPIQVWTDGSLTIWFGDMLTKPPFNDGFKRLEFLRRLNEIPGVTIPDKAIDKYPSISLSTLNSEIALKQFLEVLNWFVQEVRES</sequence>
<organism evidence="1">
    <name type="scientific">uncultured Chloroflexia bacterium</name>
    <dbReference type="NCBI Taxonomy" id="1672391"/>
    <lineage>
        <taxon>Bacteria</taxon>
        <taxon>Bacillati</taxon>
        <taxon>Chloroflexota</taxon>
        <taxon>Chloroflexia</taxon>
        <taxon>environmental samples</taxon>
    </lineage>
</organism>
<protein>
    <recommendedName>
        <fullName evidence="2">DUF91 domain-containing protein</fullName>
    </recommendedName>
</protein>
<dbReference type="GO" id="GO:0003676">
    <property type="term" value="F:nucleic acid binding"/>
    <property type="evidence" value="ECO:0007669"/>
    <property type="project" value="InterPro"/>
</dbReference>
<evidence type="ECO:0008006" key="2">
    <source>
        <dbReference type="Google" id="ProtNLM"/>
    </source>
</evidence>
<dbReference type="EMBL" id="CADCTR010001471">
    <property type="protein sequence ID" value="CAA9297653.1"/>
    <property type="molecule type" value="Genomic_DNA"/>
</dbReference>
<feature type="non-terminal residue" evidence="1">
    <location>
        <position position="1"/>
    </location>
</feature>
<dbReference type="Gene3D" id="3.40.1350.10">
    <property type="match status" value="1"/>
</dbReference>
<gene>
    <name evidence="1" type="ORF">AVDCRST_MAG93-4375</name>
</gene>
<reference evidence="1" key="1">
    <citation type="submission" date="2020-02" db="EMBL/GenBank/DDBJ databases">
        <authorList>
            <person name="Meier V. D."/>
        </authorList>
    </citation>
    <scope>NUCLEOTIDE SEQUENCE</scope>
    <source>
        <strain evidence="1">AVDCRST_MAG93</strain>
    </source>
</reference>
<proteinExistence type="predicted"/>